<accession>A0ABW1AMT2</accession>
<evidence type="ECO:0000313" key="2">
    <source>
        <dbReference type="Proteomes" id="UP001595974"/>
    </source>
</evidence>
<gene>
    <name evidence="1" type="ORF">ACFPTN_03870</name>
</gene>
<organism evidence="1 2">
    <name type="scientific">Thauera sinica</name>
    <dbReference type="NCBI Taxonomy" id="2665146"/>
    <lineage>
        <taxon>Bacteria</taxon>
        <taxon>Pseudomonadati</taxon>
        <taxon>Pseudomonadota</taxon>
        <taxon>Betaproteobacteria</taxon>
        <taxon>Rhodocyclales</taxon>
        <taxon>Zoogloeaceae</taxon>
        <taxon>Thauera</taxon>
    </lineage>
</organism>
<sequence length="195" mass="21913">MQPKIHVVDGVTFVATPYRAGTFIREDVFWRQFTITCQGYIEYPEDDPVFGTWWTPHILELGQHGLIEEALALAADELSKDEFDLRSEIEALDFRPELVLIRDSLDRLVVSSEVQCGSRIRWCEPTASDAEAADVAKQVDDLRGEASYEAGWDNHSTAERLRLRARVLAGRLVDPFWQAHARRAVQASAATAAVA</sequence>
<name>A0ABW1AMT2_9RHOO</name>
<proteinExistence type="predicted"/>
<reference evidence="2" key="1">
    <citation type="journal article" date="2019" name="Int. J. Syst. Evol. Microbiol.">
        <title>The Global Catalogue of Microorganisms (GCM) 10K type strain sequencing project: providing services to taxonomists for standard genome sequencing and annotation.</title>
        <authorList>
            <consortium name="The Broad Institute Genomics Platform"/>
            <consortium name="The Broad Institute Genome Sequencing Center for Infectious Disease"/>
            <person name="Wu L."/>
            <person name="Ma J."/>
        </authorList>
    </citation>
    <scope>NUCLEOTIDE SEQUENCE [LARGE SCALE GENOMIC DNA]</scope>
    <source>
        <strain evidence="2">SHR3</strain>
    </source>
</reference>
<protein>
    <submittedName>
        <fullName evidence="1">Uncharacterized protein</fullName>
    </submittedName>
</protein>
<keyword evidence="2" id="KW-1185">Reference proteome</keyword>
<dbReference type="Proteomes" id="UP001595974">
    <property type="component" value="Unassembled WGS sequence"/>
</dbReference>
<dbReference type="EMBL" id="JBHSOG010000011">
    <property type="protein sequence ID" value="MFC5768503.1"/>
    <property type="molecule type" value="Genomic_DNA"/>
</dbReference>
<evidence type="ECO:0000313" key="1">
    <source>
        <dbReference type="EMBL" id="MFC5768503.1"/>
    </source>
</evidence>
<comment type="caution">
    <text evidence="1">The sequence shown here is derived from an EMBL/GenBank/DDBJ whole genome shotgun (WGS) entry which is preliminary data.</text>
</comment>
<dbReference type="RefSeq" id="WP_096450672.1">
    <property type="nucleotide sequence ID" value="NZ_JBHSOG010000011.1"/>
</dbReference>